<evidence type="ECO:0000256" key="3">
    <source>
        <dbReference type="SAM" id="MobiDB-lite"/>
    </source>
</evidence>
<reference evidence="5" key="1">
    <citation type="journal article" date="2020" name="Fungal Divers.">
        <title>Resolving the Mortierellaceae phylogeny through synthesis of multi-gene phylogenetics and phylogenomics.</title>
        <authorList>
            <person name="Vandepol N."/>
            <person name="Liber J."/>
            <person name="Desiro A."/>
            <person name="Na H."/>
            <person name="Kennedy M."/>
            <person name="Barry K."/>
            <person name="Grigoriev I.V."/>
            <person name="Miller A.N."/>
            <person name="O'Donnell K."/>
            <person name="Stajich J.E."/>
            <person name="Bonito G."/>
        </authorList>
    </citation>
    <scope>NUCLEOTIDE SEQUENCE</scope>
    <source>
        <strain evidence="5">BC1065</strain>
    </source>
</reference>
<dbReference type="EMBL" id="JAAAJB010000440">
    <property type="protein sequence ID" value="KAG0255812.1"/>
    <property type="molecule type" value="Genomic_DNA"/>
</dbReference>
<comment type="caution">
    <text evidence="5">The sequence shown here is derived from an EMBL/GenBank/DDBJ whole genome shotgun (WGS) entry which is preliminary data.</text>
</comment>
<dbReference type="InterPro" id="IPR015915">
    <property type="entry name" value="Kelch-typ_b-propeller"/>
</dbReference>
<dbReference type="OrthoDB" id="10251809at2759"/>
<evidence type="ECO:0000256" key="2">
    <source>
        <dbReference type="ARBA" id="ARBA00022737"/>
    </source>
</evidence>
<dbReference type="PANTHER" id="PTHR46228">
    <property type="entry name" value="KELCH DOMAIN-CONTAINING PROTEIN"/>
    <property type="match status" value="1"/>
</dbReference>
<evidence type="ECO:0000256" key="1">
    <source>
        <dbReference type="ARBA" id="ARBA00022441"/>
    </source>
</evidence>
<keyword evidence="1" id="KW-0880">Kelch repeat</keyword>
<feature type="region of interest" description="Disordered" evidence="3">
    <location>
        <begin position="401"/>
        <end position="446"/>
    </location>
</feature>
<dbReference type="Pfam" id="PF24681">
    <property type="entry name" value="Kelch_KLHDC2_KLHL20_DRC7"/>
    <property type="match status" value="1"/>
</dbReference>
<organism evidence="5 6">
    <name type="scientific">Actinomortierella ambigua</name>
    <dbReference type="NCBI Taxonomy" id="1343610"/>
    <lineage>
        <taxon>Eukaryota</taxon>
        <taxon>Fungi</taxon>
        <taxon>Fungi incertae sedis</taxon>
        <taxon>Mucoromycota</taxon>
        <taxon>Mortierellomycotina</taxon>
        <taxon>Mortierellomycetes</taxon>
        <taxon>Mortierellales</taxon>
        <taxon>Mortierellaceae</taxon>
        <taxon>Actinomortierella</taxon>
    </lineage>
</organism>
<evidence type="ECO:0000313" key="5">
    <source>
        <dbReference type="EMBL" id="KAG0255812.1"/>
    </source>
</evidence>
<feature type="compositionally biased region" description="Low complexity" evidence="3">
    <location>
        <begin position="573"/>
        <end position="593"/>
    </location>
</feature>
<dbReference type="SUPFAM" id="SSF117281">
    <property type="entry name" value="Kelch motif"/>
    <property type="match status" value="2"/>
</dbReference>
<keyword evidence="2" id="KW-0677">Repeat</keyword>
<keyword evidence="4" id="KW-1133">Transmembrane helix</keyword>
<proteinExistence type="predicted"/>
<dbReference type="Gene3D" id="2.120.10.80">
    <property type="entry name" value="Kelch-type beta propeller"/>
    <property type="match status" value="2"/>
</dbReference>
<feature type="region of interest" description="Disordered" evidence="3">
    <location>
        <begin position="573"/>
        <end position="623"/>
    </location>
</feature>
<accession>A0A9P6Q0I6</accession>
<feature type="transmembrane region" description="Helical" evidence="4">
    <location>
        <begin position="345"/>
        <end position="365"/>
    </location>
</feature>
<gene>
    <name evidence="5" type="ORF">DFQ27_006057</name>
</gene>
<evidence type="ECO:0000256" key="4">
    <source>
        <dbReference type="SAM" id="Phobius"/>
    </source>
</evidence>
<dbReference type="PANTHER" id="PTHR46228:SF2">
    <property type="entry name" value="KELCH REPEAT PROTEIN (AFU_ORTHOLOGUE AFUA_4G14350)"/>
    <property type="match status" value="1"/>
</dbReference>
<name>A0A9P6Q0I6_9FUNG</name>
<evidence type="ECO:0008006" key="7">
    <source>
        <dbReference type="Google" id="ProtNLM"/>
    </source>
</evidence>
<dbReference type="AlphaFoldDB" id="A0A9P6Q0I6"/>
<keyword evidence="4" id="KW-0812">Transmembrane</keyword>
<keyword evidence="6" id="KW-1185">Reference proteome</keyword>
<sequence length="623" mass="65301">MDTPPQPNRRMGYTLFKDHLYLVGGFFGDTPLNQFYSLDLSTSWADGKAPWTKLRDGPALSHLAVAPISSQNFGGAEGSLLVIGGAEAKADSFFSLYNIASDSWSTVSVTAPYPSLEGHAAAVEPSTGKVHIFGGYGTTKNGNETLVASLNRLTVYDHVNKAISSKNPAANDQALAEPGAVWLESRKSFVLFGGSRDVIPPKRQGLGGGQLDEYDPSSQQWKTFATTGDIPPDRADHCMAANDDGTKVVVFGGSDMDTFMSDIYTLDVASAKWTKGPNAPKSRIRMACAIYKNQLVVVGGSEERRRESMHDSTPAIFNLNSNHWTHQYNVDGSDNESGGSSSTGAIIGGAVAVVAVGAVAAFFVIRKRRARRHEVSGFSTVGNTSSGTGSPIAGGAGAGAAGSFNELKHESSSSSGTGYGQDIQLGKLNNNGNYDDDGNPFADQYNPHYATTNYGYGSPQLSAYNGGATSPYATSPAMVAVSSPGMQQAEYLHNLRQDEPVSTTVTIGSSNSSGHGGHYGSTPLLPPQPASAHLSNYSHDSPAEYHQAVFAANPYGGGRGNATYGQAGYGYASPSSSYATPSSSARPTPSAHSNSPQDYTNYVPPNGMPSPGDPNSGFIPPPL</sequence>
<protein>
    <recommendedName>
        <fullName evidence="7">Galactose oxidase</fullName>
    </recommendedName>
</protein>
<dbReference type="Proteomes" id="UP000807716">
    <property type="component" value="Unassembled WGS sequence"/>
</dbReference>
<feature type="region of interest" description="Disordered" evidence="3">
    <location>
        <begin position="507"/>
        <end position="538"/>
    </location>
</feature>
<keyword evidence="4" id="KW-0472">Membrane</keyword>
<evidence type="ECO:0000313" key="6">
    <source>
        <dbReference type="Proteomes" id="UP000807716"/>
    </source>
</evidence>